<proteinExistence type="predicted"/>
<keyword evidence="5" id="KW-1185">Reference proteome</keyword>
<accession>A0A2T3H2K6</accession>
<protein>
    <recommendedName>
        <fullName evidence="2">PepSY domain-containing protein</fullName>
    </recommendedName>
</protein>
<sequence length="173" mass="19638">MRRLLAGLVLFSSVAVAAPSLLELLNDNERIQPIELMQRIESQFPGVIVEFETDVENGVLVYEIDLINPDDRTTTELDILASNGEVLKRKVERLEADDMAELAVVKLLVKKQLSFSQLVEMAMQNSNAHLLEAQLDKDLGIAYLELKVMDERGKHKLAFDIEKQRPLPLLKWD</sequence>
<dbReference type="GeneID" id="93811242"/>
<organism evidence="4 5">
    <name type="scientific">Shewanella algae</name>
    <dbReference type="NCBI Taxonomy" id="38313"/>
    <lineage>
        <taxon>Bacteria</taxon>
        <taxon>Pseudomonadati</taxon>
        <taxon>Pseudomonadota</taxon>
        <taxon>Gammaproteobacteria</taxon>
        <taxon>Alteromonadales</taxon>
        <taxon>Shewanellaceae</taxon>
        <taxon>Shewanella</taxon>
    </lineage>
</organism>
<accession>A0A379ZC28</accession>
<feature type="domain" description="PepSY" evidence="2">
    <location>
        <begin position="36"/>
        <end position="89"/>
    </location>
</feature>
<dbReference type="Proteomes" id="UP000254069">
    <property type="component" value="Unassembled WGS sequence"/>
</dbReference>
<keyword evidence="1" id="KW-0732">Signal</keyword>
<dbReference type="STRING" id="38313.GCA_000947195_04262"/>
<evidence type="ECO:0000259" key="2">
    <source>
        <dbReference type="Pfam" id="PF03413"/>
    </source>
</evidence>
<dbReference type="Pfam" id="PF03413">
    <property type="entry name" value="PepSY"/>
    <property type="match status" value="1"/>
</dbReference>
<reference evidence="3" key="2">
    <citation type="submission" date="2021-05" db="EMBL/GenBank/DDBJ databases">
        <title>Molecular characterization for Shewanella algae harboring chromosomal blaOXA-55-like strains isolated from clinical and environment sample.</title>
        <authorList>
            <person name="Ohama Y."/>
            <person name="Aoki K."/>
            <person name="Harada S."/>
            <person name="Moriya K."/>
            <person name="Ishii Y."/>
            <person name="Tateda K."/>
        </authorList>
    </citation>
    <scope>NUCLEOTIDE SEQUENCE</scope>
    <source>
        <strain evidence="3">TUM17379</strain>
    </source>
</reference>
<evidence type="ECO:0000256" key="1">
    <source>
        <dbReference type="SAM" id="SignalP"/>
    </source>
</evidence>
<feature type="chain" id="PRO_5041538236" description="PepSY domain-containing protein" evidence="1">
    <location>
        <begin position="18"/>
        <end position="173"/>
    </location>
</feature>
<gene>
    <name evidence="4" type="ORF">NCTC10738_01479</name>
    <name evidence="3" type="ORF">TUM17379_41280</name>
</gene>
<dbReference type="InterPro" id="IPR025711">
    <property type="entry name" value="PepSY"/>
</dbReference>
<feature type="signal peptide" evidence="1">
    <location>
        <begin position="1"/>
        <end position="17"/>
    </location>
</feature>
<dbReference type="KEGG" id="salg:BS332_08275"/>
<dbReference type="EMBL" id="AP024613">
    <property type="protein sequence ID" value="BCV47110.1"/>
    <property type="molecule type" value="Genomic_DNA"/>
</dbReference>
<name>A0A2T3H2K6_9GAMM</name>
<dbReference type="Gene3D" id="3.10.450.40">
    <property type="match status" value="1"/>
</dbReference>
<evidence type="ECO:0000313" key="4">
    <source>
        <dbReference type="EMBL" id="SUI59077.1"/>
    </source>
</evidence>
<evidence type="ECO:0000313" key="5">
    <source>
        <dbReference type="Proteomes" id="UP000254069"/>
    </source>
</evidence>
<dbReference type="RefSeq" id="WP_025009188.1">
    <property type="nucleotide sequence ID" value="NZ_AP024609.1"/>
</dbReference>
<dbReference type="Proteomes" id="UP000825078">
    <property type="component" value="Chromosome"/>
</dbReference>
<dbReference type="AlphaFoldDB" id="A0A2T3H2K6"/>
<reference evidence="4 5" key="1">
    <citation type="submission" date="2018-06" db="EMBL/GenBank/DDBJ databases">
        <authorList>
            <consortium name="Pathogen Informatics"/>
            <person name="Doyle S."/>
        </authorList>
    </citation>
    <scope>NUCLEOTIDE SEQUENCE [LARGE SCALE GENOMIC DNA]</scope>
    <source>
        <strain evidence="4 5">NCTC10738</strain>
    </source>
</reference>
<dbReference type="EMBL" id="UGYO01000001">
    <property type="protein sequence ID" value="SUI59077.1"/>
    <property type="molecule type" value="Genomic_DNA"/>
</dbReference>
<evidence type="ECO:0000313" key="3">
    <source>
        <dbReference type="EMBL" id="BCV47110.1"/>
    </source>
</evidence>